<dbReference type="EMBL" id="JBGBZN010000002">
    <property type="protein sequence ID" value="MEY9473226.1"/>
    <property type="molecule type" value="Genomic_DNA"/>
</dbReference>
<comment type="caution">
    <text evidence="1">The sequence shown here is derived from an EMBL/GenBank/DDBJ whole genome shotgun (WGS) entry which is preliminary data.</text>
</comment>
<evidence type="ECO:0000313" key="1">
    <source>
        <dbReference type="EMBL" id="MEY9473226.1"/>
    </source>
</evidence>
<keyword evidence="2" id="KW-1185">Reference proteome</keyword>
<evidence type="ECO:0000313" key="2">
    <source>
        <dbReference type="Proteomes" id="UP001565474"/>
    </source>
</evidence>
<proteinExistence type="predicted"/>
<protein>
    <submittedName>
        <fullName evidence="1">Uncharacterized protein</fullName>
    </submittedName>
</protein>
<gene>
    <name evidence="1" type="ORF">ABH992_005625</name>
</gene>
<name>A0ABV4GP04_9BRAD</name>
<sequence length="215" mass="23738">MVMVVWGRIPAESGNGPGTAGFGRLSSTPRRSRREHCPLKADVLLSVNRTLTTVTFLKDEQSLVSIRPIYHGLGLAAFSWFVVESSSCEDFEGIASVQLRIKQIHLKDSVGDIAMAKPSVSRDAFRSLFAFYAAKAHHDHNGVAEARLLKLFGSSDHIPDGLLELWSSRTELIGPEAVGNIMSPLAHQILDDGAQYNHASDFLHRLLRELDRDVH</sequence>
<accession>A0ABV4GP04</accession>
<dbReference type="Proteomes" id="UP001565474">
    <property type="component" value="Unassembled WGS sequence"/>
</dbReference>
<reference evidence="1 2" key="1">
    <citation type="submission" date="2024-07" db="EMBL/GenBank/DDBJ databases">
        <title>Genomic Encyclopedia of Type Strains, Phase V (KMG-V): Genome sequencing to study the core and pangenomes of soil and plant-associated prokaryotes.</title>
        <authorList>
            <person name="Whitman W."/>
        </authorList>
    </citation>
    <scope>NUCLEOTIDE SEQUENCE [LARGE SCALE GENOMIC DNA]</scope>
    <source>
        <strain evidence="1 2">USDA 222</strain>
    </source>
</reference>
<dbReference type="RefSeq" id="WP_225156272.1">
    <property type="nucleotide sequence ID" value="NZ_JBGBYD010000002.1"/>
</dbReference>
<organism evidence="1 2">
    <name type="scientific">Bradyrhizobium yuanmingense</name>
    <dbReference type="NCBI Taxonomy" id="108015"/>
    <lineage>
        <taxon>Bacteria</taxon>
        <taxon>Pseudomonadati</taxon>
        <taxon>Pseudomonadota</taxon>
        <taxon>Alphaproteobacteria</taxon>
        <taxon>Hyphomicrobiales</taxon>
        <taxon>Nitrobacteraceae</taxon>
        <taxon>Bradyrhizobium</taxon>
    </lineage>
</organism>